<dbReference type="AlphaFoldDB" id="A0A975BFS6"/>
<dbReference type="InterPro" id="IPR034457">
    <property type="entry name" value="Organic_radical-activating"/>
</dbReference>
<comment type="cofactor">
    <cofactor evidence="1">
        <name>[4Fe-4S] cluster</name>
        <dbReference type="ChEBI" id="CHEBI:49883"/>
    </cofactor>
</comment>
<dbReference type="Proteomes" id="UP000663722">
    <property type="component" value="Chromosome"/>
</dbReference>
<protein>
    <submittedName>
        <fullName evidence="11">Anaerobic ribonucleoside-triphosphate reductase activating protein</fullName>
    </submittedName>
</protein>
<evidence type="ECO:0000256" key="6">
    <source>
        <dbReference type="ARBA" id="ARBA00022723"/>
    </source>
</evidence>
<keyword evidence="4" id="KW-0004">4Fe-4S</keyword>
<dbReference type="InterPro" id="IPR012840">
    <property type="entry name" value="NrdG2"/>
</dbReference>
<dbReference type="InterPro" id="IPR001989">
    <property type="entry name" value="Radical_activat_CS"/>
</dbReference>
<keyword evidence="6" id="KW-0479">Metal-binding</keyword>
<feature type="domain" description="Radical SAM core" evidence="10">
    <location>
        <begin position="13"/>
        <end position="227"/>
    </location>
</feature>
<dbReference type="InterPro" id="IPR013785">
    <property type="entry name" value="Aldolase_TIM"/>
</dbReference>
<evidence type="ECO:0000313" key="12">
    <source>
        <dbReference type="Proteomes" id="UP000663722"/>
    </source>
</evidence>
<proteinExistence type="inferred from homology"/>
<dbReference type="Pfam" id="PF04055">
    <property type="entry name" value="Radical_SAM"/>
    <property type="match status" value="1"/>
</dbReference>
<accession>A0A975BFS6</accession>
<keyword evidence="5" id="KW-0949">S-adenosyl-L-methionine</keyword>
<dbReference type="KEGG" id="dmm:dnm_005580"/>
<dbReference type="RefSeq" id="WP_207680993.1">
    <property type="nucleotide sequence ID" value="NZ_CP061800.1"/>
</dbReference>
<dbReference type="InterPro" id="IPR058240">
    <property type="entry name" value="rSAM_sf"/>
</dbReference>
<dbReference type="SFLD" id="SFLDG01094">
    <property type="entry name" value="Uncharacterised_Radical_SAM_Su"/>
    <property type="match status" value="1"/>
</dbReference>
<keyword evidence="12" id="KW-1185">Reference proteome</keyword>
<evidence type="ECO:0000256" key="1">
    <source>
        <dbReference type="ARBA" id="ARBA00001966"/>
    </source>
</evidence>
<dbReference type="NCBIfam" id="TIGR02495">
    <property type="entry name" value="NrdG2"/>
    <property type="match status" value="1"/>
</dbReference>
<dbReference type="PROSITE" id="PS51918">
    <property type="entry name" value="RADICAL_SAM"/>
    <property type="match status" value="1"/>
</dbReference>
<dbReference type="GO" id="GO:0016491">
    <property type="term" value="F:oxidoreductase activity"/>
    <property type="evidence" value="ECO:0007669"/>
    <property type="project" value="UniProtKB-KW"/>
</dbReference>
<gene>
    <name evidence="11" type="ORF">dnm_005580</name>
</gene>
<evidence type="ECO:0000256" key="5">
    <source>
        <dbReference type="ARBA" id="ARBA00022691"/>
    </source>
</evidence>
<evidence type="ECO:0000313" key="11">
    <source>
        <dbReference type="EMBL" id="QTA84561.1"/>
    </source>
</evidence>
<dbReference type="PANTHER" id="PTHR30352:SF13">
    <property type="entry name" value="GLYCYL-RADICAL ENZYME ACTIVATING ENZYME YJJW-RELATED"/>
    <property type="match status" value="1"/>
</dbReference>
<comment type="similarity">
    <text evidence="2">Belongs to the organic radical-activating enzymes family.</text>
</comment>
<evidence type="ECO:0000259" key="10">
    <source>
        <dbReference type="PROSITE" id="PS51918"/>
    </source>
</evidence>
<dbReference type="EMBL" id="CP061800">
    <property type="protein sequence ID" value="QTA84561.1"/>
    <property type="molecule type" value="Genomic_DNA"/>
</dbReference>
<dbReference type="GO" id="GO:0046872">
    <property type="term" value="F:metal ion binding"/>
    <property type="evidence" value="ECO:0007669"/>
    <property type="project" value="UniProtKB-KW"/>
</dbReference>
<organism evidence="11 12">
    <name type="scientific">Desulfonema magnum</name>
    <dbReference type="NCBI Taxonomy" id="45655"/>
    <lineage>
        <taxon>Bacteria</taxon>
        <taxon>Pseudomonadati</taxon>
        <taxon>Thermodesulfobacteriota</taxon>
        <taxon>Desulfobacteria</taxon>
        <taxon>Desulfobacterales</taxon>
        <taxon>Desulfococcaceae</taxon>
        <taxon>Desulfonema</taxon>
    </lineage>
</organism>
<dbReference type="SFLD" id="SFLDS00029">
    <property type="entry name" value="Radical_SAM"/>
    <property type="match status" value="1"/>
</dbReference>
<dbReference type="SUPFAM" id="SSF102114">
    <property type="entry name" value="Radical SAM enzymes"/>
    <property type="match status" value="1"/>
</dbReference>
<comment type="subunit">
    <text evidence="3">Monomer.</text>
</comment>
<dbReference type="PROSITE" id="PS01087">
    <property type="entry name" value="RADICAL_ACTIVATING"/>
    <property type="match status" value="1"/>
</dbReference>
<evidence type="ECO:0000256" key="2">
    <source>
        <dbReference type="ARBA" id="ARBA00009777"/>
    </source>
</evidence>
<evidence type="ECO:0000256" key="3">
    <source>
        <dbReference type="ARBA" id="ARBA00011245"/>
    </source>
</evidence>
<keyword evidence="7" id="KW-0560">Oxidoreductase</keyword>
<keyword evidence="8" id="KW-0408">Iron</keyword>
<evidence type="ECO:0000256" key="7">
    <source>
        <dbReference type="ARBA" id="ARBA00023002"/>
    </source>
</evidence>
<reference evidence="11" key="1">
    <citation type="journal article" date="2021" name="Microb. Physiol.">
        <title>Proteogenomic Insights into the Physiology of Marine, Sulfate-Reducing, Filamentous Desulfonema limicola and Desulfonema magnum.</title>
        <authorList>
            <person name="Schnaars V."/>
            <person name="Wohlbrand L."/>
            <person name="Scheve S."/>
            <person name="Hinrichs C."/>
            <person name="Reinhardt R."/>
            <person name="Rabus R."/>
        </authorList>
    </citation>
    <scope>NUCLEOTIDE SEQUENCE</scope>
    <source>
        <strain evidence="11">4be13</strain>
    </source>
</reference>
<dbReference type="GO" id="GO:0051539">
    <property type="term" value="F:4 iron, 4 sulfur cluster binding"/>
    <property type="evidence" value="ECO:0007669"/>
    <property type="project" value="UniProtKB-KW"/>
</dbReference>
<dbReference type="PANTHER" id="PTHR30352">
    <property type="entry name" value="PYRUVATE FORMATE-LYASE-ACTIVATING ENZYME"/>
    <property type="match status" value="1"/>
</dbReference>
<dbReference type="Gene3D" id="3.20.20.70">
    <property type="entry name" value="Aldolase class I"/>
    <property type="match status" value="1"/>
</dbReference>
<sequence>MIFGGLQKNSFIDYPGKISCVLFLSGCNFNCPYCHNPDLVKGCAECPHFLEENGVYDFLKNRRGLLDGVVISGGEPTLQDDLVLLCEKIKDMGYPVKVDTNGSRPKVIQGLIDRKLVDYIAMDIKTDPLRYSPLIKKHCNPSDIFSSIRIIMESGLPYEFKTTCIKPLVNDQIIENISHIIHGARLYALQEFRNTEVLHPEFFQGNKCSYDKDELIRFKAIADPWVEKCVVR</sequence>
<evidence type="ECO:0000256" key="8">
    <source>
        <dbReference type="ARBA" id="ARBA00023004"/>
    </source>
</evidence>
<dbReference type="InterPro" id="IPR007197">
    <property type="entry name" value="rSAM"/>
</dbReference>
<name>A0A975BFS6_9BACT</name>
<evidence type="ECO:0000256" key="4">
    <source>
        <dbReference type="ARBA" id="ARBA00022485"/>
    </source>
</evidence>
<evidence type="ECO:0000256" key="9">
    <source>
        <dbReference type="ARBA" id="ARBA00023014"/>
    </source>
</evidence>
<dbReference type="CDD" id="cd01335">
    <property type="entry name" value="Radical_SAM"/>
    <property type="match status" value="1"/>
</dbReference>
<keyword evidence="9" id="KW-0411">Iron-sulfur</keyword>